<comment type="caution">
    <text evidence="12">The sequence shown here is derived from an EMBL/GenBank/DDBJ whole genome shotgun (WGS) entry which is preliminary data.</text>
</comment>
<reference evidence="12 13" key="1">
    <citation type="submission" date="2012-09" db="EMBL/GenBank/DDBJ databases">
        <title>Genome Sequence of alkane-degrading Bacterium Alcanivorax jadensis T9.</title>
        <authorList>
            <person name="Lai Q."/>
            <person name="Shao Z."/>
        </authorList>
    </citation>
    <scope>NUCLEOTIDE SEQUENCE [LARGE SCALE GENOMIC DNA]</scope>
    <source>
        <strain evidence="12 13">T9</strain>
    </source>
</reference>
<evidence type="ECO:0000256" key="9">
    <source>
        <dbReference type="ARBA" id="ARBA00049228"/>
    </source>
</evidence>
<evidence type="ECO:0000256" key="7">
    <source>
        <dbReference type="ARBA" id="ARBA00023002"/>
    </source>
</evidence>
<evidence type="ECO:0000256" key="6">
    <source>
        <dbReference type="ARBA" id="ARBA00022964"/>
    </source>
</evidence>
<dbReference type="PANTHER" id="PTHR20883:SF48">
    <property type="entry name" value="ECTOINE DIOXYGENASE"/>
    <property type="match status" value="1"/>
</dbReference>
<dbReference type="InterPro" id="IPR012774">
    <property type="entry name" value="EctD"/>
</dbReference>
<sequence>MSAQNLTCPAPIQADPYPTRLHQQPEHPWHARRENTVKGRHLPGPLTEQQLNLFEENGFLFEPGFLPPEEVASLTEAMSELLNREDYRGKPFTITEPDSHEIRSVFAVHFLHRAFQHLARDPRLTQRVEQILGGGHYVHQSRINYKPGFKGKGFNWHSDFETWHAEDGMPAMHAVSASIILTDNHSFNGPLMLIPGSHKHFIPCVGPTPDEHHKQSLKTQQIGVPSEQALAAMINRHGIDAPTGPAGSLLLFDCNTLHGSNANMSPDPRSNVFFVFNRRDNACVQPYAARQRRPRFLGHEPDRLWQADDS</sequence>
<dbReference type="InterPro" id="IPR008775">
    <property type="entry name" value="Phytyl_CoA_dOase-like"/>
</dbReference>
<feature type="region of interest" description="Disordered" evidence="11">
    <location>
        <begin position="1"/>
        <end position="23"/>
    </location>
</feature>
<comment type="similarity">
    <text evidence="3">Belongs to the PhyH family. EctD subfamily.</text>
</comment>
<dbReference type="PANTHER" id="PTHR20883">
    <property type="entry name" value="PHYTANOYL-COA DIOXYGENASE DOMAIN CONTAINING 1"/>
    <property type="match status" value="1"/>
</dbReference>
<evidence type="ECO:0000256" key="11">
    <source>
        <dbReference type="SAM" id="MobiDB-lite"/>
    </source>
</evidence>
<dbReference type="Proteomes" id="UP000029443">
    <property type="component" value="Unassembled WGS sequence"/>
</dbReference>
<dbReference type="Gene3D" id="2.60.120.620">
    <property type="entry name" value="q2cbj1_9rhob like domain"/>
    <property type="match status" value="1"/>
</dbReference>
<evidence type="ECO:0000256" key="1">
    <source>
        <dbReference type="ARBA" id="ARBA00001954"/>
    </source>
</evidence>
<keyword evidence="5" id="KW-0479">Metal-binding</keyword>
<comment type="catalytic activity">
    <reaction evidence="9">
        <text>L-ectoine + 2-oxoglutarate + O2 = 5-hydroxyectoine + succinate + CO2</text>
        <dbReference type="Rhea" id="RHEA:45740"/>
        <dbReference type="ChEBI" id="CHEBI:15379"/>
        <dbReference type="ChEBI" id="CHEBI:16526"/>
        <dbReference type="ChEBI" id="CHEBI:16810"/>
        <dbReference type="ChEBI" id="CHEBI:30031"/>
        <dbReference type="ChEBI" id="CHEBI:58515"/>
        <dbReference type="ChEBI" id="CHEBI:85413"/>
        <dbReference type="EC" id="1.14.11.55"/>
    </reaction>
</comment>
<evidence type="ECO:0000256" key="10">
    <source>
        <dbReference type="NCBIfam" id="TIGR02408"/>
    </source>
</evidence>
<keyword evidence="13" id="KW-1185">Reference proteome</keyword>
<dbReference type="EC" id="1.14.11.55" evidence="10"/>
<proteinExistence type="inferred from homology"/>
<evidence type="ECO:0000313" key="12">
    <source>
        <dbReference type="EMBL" id="KGD61916.1"/>
    </source>
</evidence>
<protein>
    <recommendedName>
        <fullName evidence="10">Ectoine hydroxylase</fullName>
        <ecNumber evidence="10">1.14.11.55</ecNumber>
    </recommendedName>
</protein>
<evidence type="ECO:0000256" key="3">
    <source>
        <dbReference type="ARBA" id="ARBA00007851"/>
    </source>
</evidence>
<dbReference type="Pfam" id="PF05721">
    <property type="entry name" value="PhyH"/>
    <property type="match status" value="1"/>
</dbReference>
<name>A0ABR4WF51_9GAMM</name>
<comment type="cofactor">
    <cofactor evidence="1">
        <name>Fe(2+)</name>
        <dbReference type="ChEBI" id="CHEBI:29033"/>
    </cofactor>
</comment>
<evidence type="ECO:0000256" key="8">
    <source>
        <dbReference type="ARBA" id="ARBA00023004"/>
    </source>
</evidence>
<gene>
    <name evidence="12" type="ORF">T9A_01125</name>
</gene>
<dbReference type="EMBL" id="ARXU01000003">
    <property type="protein sequence ID" value="KGD61916.1"/>
    <property type="molecule type" value="Genomic_DNA"/>
</dbReference>
<dbReference type="NCBIfam" id="TIGR02408">
    <property type="entry name" value="ectoine_ThpD"/>
    <property type="match status" value="1"/>
</dbReference>
<keyword evidence="6" id="KW-0223">Dioxygenase</keyword>
<organism evidence="12 13">
    <name type="scientific">Alcanivorax jadensis T9</name>
    <dbReference type="NCBI Taxonomy" id="1177181"/>
    <lineage>
        <taxon>Bacteria</taxon>
        <taxon>Pseudomonadati</taxon>
        <taxon>Pseudomonadota</taxon>
        <taxon>Gammaproteobacteria</taxon>
        <taxon>Oceanospirillales</taxon>
        <taxon>Alcanivoracaceae</taxon>
        <taxon>Alcanivorax</taxon>
    </lineage>
</organism>
<evidence type="ECO:0000256" key="4">
    <source>
        <dbReference type="ARBA" id="ARBA00011738"/>
    </source>
</evidence>
<keyword evidence="8" id="KW-0408">Iron</keyword>
<comment type="function">
    <text evidence="2">Involved in the biosynthesis of 5-hydroxyectoine, called compatible solute, which helps organisms to survive extreme osmotic stress by acting as a highly soluble organic osmolyte. Catalyzes the 2-oxoglutarate-dependent selective hydroxylation of L-ectoine to yield (4S,5S)-5-hydroxyectoine.</text>
</comment>
<evidence type="ECO:0000256" key="2">
    <source>
        <dbReference type="ARBA" id="ARBA00004063"/>
    </source>
</evidence>
<evidence type="ECO:0000313" key="13">
    <source>
        <dbReference type="Proteomes" id="UP000029443"/>
    </source>
</evidence>
<keyword evidence="7" id="KW-0560">Oxidoreductase</keyword>
<accession>A0ABR4WF51</accession>
<dbReference type="RefSeq" id="WP_035245907.1">
    <property type="nucleotide sequence ID" value="NZ_ARXU01000003.1"/>
</dbReference>
<comment type="subunit">
    <text evidence="4">Homodimer.</text>
</comment>
<dbReference type="SUPFAM" id="SSF51197">
    <property type="entry name" value="Clavaminate synthase-like"/>
    <property type="match status" value="1"/>
</dbReference>
<evidence type="ECO:0000256" key="5">
    <source>
        <dbReference type="ARBA" id="ARBA00022723"/>
    </source>
</evidence>